<proteinExistence type="inferred from homology"/>
<evidence type="ECO:0000313" key="17">
    <source>
        <dbReference type="Proteomes" id="UP000706039"/>
    </source>
</evidence>
<evidence type="ECO:0000256" key="2">
    <source>
        <dbReference type="ARBA" id="ARBA00022448"/>
    </source>
</evidence>
<sequence length="778" mass="84721">MRLRTCTSVVALVFGLGFAAVPAIAQDAAAPAQAPTESAERGGDHLEDIVVTAQRREVGLQRAAVAVSALGGEQLAQDRILSFEDVAKRITSLSFTAISVLDQEFNIRGITNTRLDSPSADQSIGIFSDDVYAGRPGLFNFDMYDVERVEVVRGPQGVLLGRNVVGGAINIVTARPSFTPSAGVTVSYGNYDEIMARGHVTGGLTDTLAGRFSFQARRNDGYGRDILHDRPLDDIRSIQGRAQLLFAPKDSDFEARLIVDYTRDKSSGVTQIAIDGPNPGNGPWSAARTQIGLLRGKPLTIRESLPQFPRFAGDTLETPQGTDREAVGVNFQASKGLGDVATLETVIGYRSGTADNLYDQTGVGPANGYGVLTPTLFATPVGEYEKASQFSQEIRLVSKPVDIGFDWIVGAYHQRDEVTKIDHFWGEVPLAALDQLSGESRWHNRAVSESWAIFGQLGYRFNDKFRVVGGLRYSHDSKRGTVTGTAIATGDRFNPGGTVPLSPLGTGLAAGQSFTANYSDKWGELTPQATIEFTPNQSMLFYATYSTGYKGGGFEDTPANAIAAAISYDPETVTNYEVGAKIQFLDRRARINLAAFQMDYNDLQVTQTDSNCLCSVTDNAANARIKGVEVEAQFLPVRGLQLFGSLTLLDTKYLDFRDSLGNNNAGKFLQRTPKSQFNLGFQYDTAIGSWQDGLSVRVNYTRKGRSYWFPTNAQFEKPYGLLDARIALTPGEGNWTVALWGKNLTNEAYRVNVNYALNDEVSRFGAPRTYGAELSFKF</sequence>
<dbReference type="PANTHER" id="PTHR32552">
    <property type="entry name" value="FERRICHROME IRON RECEPTOR-RELATED"/>
    <property type="match status" value="1"/>
</dbReference>
<keyword evidence="5 11" id="KW-0812">Transmembrane</keyword>
<evidence type="ECO:0000256" key="1">
    <source>
        <dbReference type="ARBA" id="ARBA00004571"/>
    </source>
</evidence>
<evidence type="ECO:0000256" key="5">
    <source>
        <dbReference type="ARBA" id="ARBA00022692"/>
    </source>
</evidence>
<evidence type="ECO:0000256" key="12">
    <source>
        <dbReference type="RuleBase" id="RU003357"/>
    </source>
</evidence>
<comment type="subcellular location">
    <subcellularLocation>
        <location evidence="1 11">Cell outer membrane</location>
        <topology evidence="1 11">Multi-pass membrane protein</topology>
    </subcellularLocation>
</comment>
<dbReference type="Gene3D" id="2.40.170.20">
    <property type="entry name" value="TonB-dependent receptor, beta-barrel domain"/>
    <property type="match status" value="1"/>
</dbReference>
<evidence type="ECO:0000256" key="11">
    <source>
        <dbReference type="PROSITE-ProRule" id="PRU01360"/>
    </source>
</evidence>
<dbReference type="InterPro" id="IPR012910">
    <property type="entry name" value="Plug_dom"/>
</dbReference>
<comment type="caution">
    <text evidence="16">The sequence shown here is derived from an EMBL/GenBank/DDBJ whole genome shotgun (WGS) entry which is preliminary data.</text>
</comment>
<evidence type="ECO:0000256" key="3">
    <source>
        <dbReference type="ARBA" id="ARBA00022452"/>
    </source>
</evidence>
<dbReference type="RefSeq" id="WP_222988786.1">
    <property type="nucleotide sequence ID" value="NZ_JAINVV010000003.1"/>
</dbReference>
<protein>
    <submittedName>
        <fullName evidence="16">TonB-dependent receptor</fullName>
    </submittedName>
</protein>
<feature type="signal peptide" evidence="13">
    <location>
        <begin position="1"/>
        <end position="25"/>
    </location>
</feature>
<dbReference type="Pfam" id="PF07715">
    <property type="entry name" value="Plug"/>
    <property type="match status" value="1"/>
</dbReference>
<dbReference type="CDD" id="cd01347">
    <property type="entry name" value="ligand_gated_channel"/>
    <property type="match status" value="1"/>
</dbReference>
<evidence type="ECO:0000256" key="4">
    <source>
        <dbReference type="ARBA" id="ARBA00022496"/>
    </source>
</evidence>
<dbReference type="Pfam" id="PF00593">
    <property type="entry name" value="TonB_dep_Rec_b-barrel"/>
    <property type="match status" value="1"/>
</dbReference>
<feature type="domain" description="TonB-dependent receptor-like beta-barrel" evidence="14">
    <location>
        <begin position="298"/>
        <end position="744"/>
    </location>
</feature>
<evidence type="ECO:0000259" key="14">
    <source>
        <dbReference type="Pfam" id="PF00593"/>
    </source>
</evidence>
<reference evidence="16 17" key="1">
    <citation type="submission" date="2021-08" db="EMBL/GenBank/DDBJ databases">
        <authorList>
            <person name="Tuo L."/>
        </authorList>
    </citation>
    <scope>NUCLEOTIDE SEQUENCE [LARGE SCALE GENOMIC DNA]</scope>
    <source>
        <strain evidence="16 17">JCM 31229</strain>
    </source>
</reference>
<gene>
    <name evidence="16" type="ORF">K7G82_05270</name>
</gene>
<evidence type="ECO:0000256" key="13">
    <source>
        <dbReference type="SAM" id="SignalP"/>
    </source>
</evidence>
<keyword evidence="10 11" id="KW-0998">Cell outer membrane</keyword>
<evidence type="ECO:0000256" key="6">
    <source>
        <dbReference type="ARBA" id="ARBA00023004"/>
    </source>
</evidence>
<keyword evidence="6" id="KW-0408">Iron</keyword>
<feature type="chain" id="PRO_5046819212" evidence="13">
    <location>
        <begin position="26"/>
        <end position="778"/>
    </location>
</feature>
<dbReference type="Proteomes" id="UP000706039">
    <property type="component" value="Unassembled WGS sequence"/>
</dbReference>
<keyword evidence="16" id="KW-0675">Receptor</keyword>
<dbReference type="InterPro" id="IPR000531">
    <property type="entry name" value="Beta-barrel_TonB"/>
</dbReference>
<keyword evidence="7" id="KW-0406">Ion transport</keyword>
<evidence type="ECO:0000256" key="9">
    <source>
        <dbReference type="ARBA" id="ARBA00023136"/>
    </source>
</evidence>
<evidence type="ECO:0000313" key="16">
    <source>
        <dbReference type="EMBL" id="MBY8821692.1"/>
    </source>
</evidence>
<name>A0ABS7PK76_9SPHN</name>
<dbReference type="PROSITE" id="PS52016">
    <property type="entry name" value="TONB_DEPENDENT_REC_3"/>
    <property type="match status" value="1"/>
</dbReference>
<keyword evidence="3 11" id="KW-1134">Transmembrane beta strand</keyword>
<dbReference type="PANTHER" id="PTHR32552:SF81">
    <property type="entry name" value="TONB-DEPENDENT OUTER MEMBRANE RECEPTOR"/>
    <property type="match status" value="1"/>
</dbReference>
<keyword evidence="8 12" id="KW-0798">TonB box</keyword>
<accession>A0ABS7PK76</accession>
<dbReference type="InterPro" id="IPR039426">
    <property type="entry name" value="TonB-dep_rcpt-like"/>
</dbReference>
<keyword evidence="2 11" id="KW-0813">Transport</keyword>
<comment type="similarity">
    <text evidence="11 12">Belongs to the TonB-dependent receptor family.</text>
</comment>
<dbReference type="SUPFAM" id="SSF56935">
    <property type="entry name" value="Porins"/>
    <property type="match status" value="1"/>
</dbReference>
<dbReference type="EMBL" id="JAINVV010000003">
    <property type="protein sequence ID" value="MBY8821692.1"/>
    <property type="molecule type" value="Genomic_DNA"/>
</dbReference>
<keyword evidence="9 11" id="KW-0472">Membrane</keyword>
<evidence type="ECO:0000259" key="15">
    <source>
        <dbReference type="Pfam" id="PF07715"/>
    </source>
</evidence>
<keyword evidence="17" id="KW-1185">Reference proteome</keyword>
<evidence type="ECO:0000256" key="10">
    <source>
        <dbReference type="ARBA" id="ARBA00023237"/>
    </source>
</evidence>
<keyword evidence="13" id="KW-0732">Signal</keyword>
<evidence type="ECO:0000256" key="8">
    <source>
        <dbReference type="ARBA" id="ARBA00023077"/>
    </source>
</evidence>
<feature type="domain" description="TonB-dependent receptor plug" evidence="15">
    <location>
        <begin position="61"/>
        <end position="168"/>
    </location>
</feature>
<keyword evidence="4" id="KW-0410">Iron transport</keyword>
<evidence type="ECO:0000256" key="7">
    <source>
        <dbReference type="ARBA" id="ARBA00023065"/>
    </source>
</evidence>
<dbReference type="InterPro" id="IPR036942">
    <property type="entry name" value="Beta-barrel_TonB_sf"/>
</dbReference>
<organism evidence="16 17">
    <name type="scientific">Sphingomonas colocasiae</name>
    <dbReference type="NCBI Taxonomy" id="1848973"/>
    <lineage>
        <taxon>Bacteria</taxon>
        <taxon>Pseudomonadati</taxon>
        <taxon>Pseudomonadota</taxon>
        <taxon>Alphaproteobacteria</taxon>
        <taxon>Sphingomonadales</taxon>
        <taxon>Sphingomonadaceae</taxon>
        <taxon>Sphingomonas</taxon>
    </lineage>
</organism>